<accession>A0A934W705</accession>
<evidence type="ECO:0000313" key="13">
    <source>
        <dbReference type="EMBL" id="MBK4735775.1"/>
    </source>
</evidence>
<protein>
    <recommendedName>
        <fullName evidence="9">Periplasmic chaperone PpiD</fullName>
    </recommendedName>
    <alternativeName>
        <fullName evidence="10">Periplasmic folding chaperone</fullName>
    </alternativeName>
</protein>
<keyword evidence="4" id="KW-0812">Transmembrane</keyword>
<proteinExistence type="inferred from homology"/>
<comment type="subcellular location">
    <subcellularLocation>
        <location evidence="1">Cell inner membrane</location>
        <topology evidence="1">Single-pass type II membrane protein</topology>
        <orientation evidence="1">Periplasmic side</orientation>
    </subcellularLocation>
</comment>
<keyword evidence="11" id="KW-0697">Rotamase</keyword>
<keyword evidence="6" id="KW-0472">Membrane</keyword>
<keyword evidence="11" id="KW-0413">Isomerase</keyword>
<sequence length="644" mass="71188">MFEFIRTHQRLMQFVLLLFIIPSFALFGVESYMRMRGGDDAMAKVAGQTITKEEYDVARREQTERLRQAYGAQFDPKILDTPEARQAVLDNLIAQKAIAAEAVRSHVSVSDGDLQRAIMQIPGLQKEDGSFDMERYKAILATQGKTPDMFDRELRRDLAMQQLNAAVQNSAFAPKTLATRLSEINEQQREVQAVVFKAEDYASQVKVTDDMLKSFYDNSGSRFDTPERAKAEIVVLSPESAASQVSVSDADIKSYYEQNKKRYTTEEQRRASHILIAAAKDASAKQKEAARAKAESLLAQLRKNPNDFARLAKENSQDPGSAERGGDLDFFGRGMMVKPFEDAAFKLKQGEISDVVESEFGYHIIKLTDVKPGGVRPLEEVKDQIAAEIRKQLAAKKFSELAETFSNTVYEQADSLKPVADKLGLKIETVSNLSRTPNPALPKDAPYNNPKFLSALFSDDAVRNKHNTEAVEVGPSTLIAGHVIEYQPKSRKPFEQVKDEVRAAVLKQEEMAAAKKAGEARLAEWKAKPEAAGMNAEKKLVSRAKDNGLDAAGFLAVMRADVTKLPTLVGAELPGKGYGVYRINRLAPADKIDTARRQSEQQQVAGALSQSETLAYIDVLKARAKAKILHAPSAEAGVDQAQQK</sequence>
<dbReference type="Gene3D" id="1.10.4030.10">
    <property type="entry name" value="Porin chaperone SurA, peptide-binding domain"/>
    <property type="match status" value="1"/>
</dbReference>
<evidence type="ECO:0000256" key="9">
    <source>
        <dbReference type="ARBA" id="ARBA00040743"/>
    </source>
</evidence>
<dbReference type="PANTHER" id="PTHR47529:SF1">
    <property type="entry name" value="PERIPLASMIC CHAPERONE PPID"/>
    <property type="match status" value="1"/>
</dbReference>
<keyword evidence="14" id="KW-1185">Reference proteome</keyword>
<dbReference type="SUPFAM" id="SSF54534">
    <property type="entry name" value="FKBP-like"/>
    <property type="match status" value="1"/>
</dbReference>
<evidence type="ECO:0000256" key="6">
    <source>
        <dbReference type="ARBA" id="ARBA00023136"/>
    </source>
</evidence>
<keyword evidence="2" id="KW-1003">Cell membrane</keyword>
<dbReference type="Pfam" id="PF13616">
    <property type="entry name" value="Rotamase_3"/>
    <property type="match status" value="1"/>
</dbReference>
<dbReference type="InterPro" id="IPR046357">
    <property type="entry name" value="PPIase_dom_sf"/>
</dbReference>
<organism evidence="13 14">
    <name type="scientific">Noviherbaspirillum pedocola</name>
    <dbReference type="NCBI Taxonomy" id="2801341"/>
    <lineage>
        <taxon>Bacteria</taxon>
        <taxon>Pseudomonadati</taxon>
        <taxon>Pseudomonadota</taxon>
        <taxon>Betaproteobacteria</taxon>
        <taxon>Burkholderiales</taxon>
        <taxon>Oxalobacteraceae</taxon>
        <taxon>Noviherbaspirillum</taxon>
    </lineage>
</organism>
<keyword evidence="3" id="KW-0997">Cell inner membrane</keyword>
<dbReference type="Proteomes" id="UP000622890">
    <property type="component" value="Unassembled WGS sequence"/>
</dbReference>
<dbReference type="GO" id="GO:0003755">
    <property type="term" value="F:peptidyl-prolyl cis-trans isomerase activity"/>
    <property type="evidence" value="ECO:0007669"/>
    <property type="project" value="UniProtKB-KW"/>
</dbReference>
<keyword evidence="7" id="KW-0143">Chaperone</keyword>
<evidence type="ECO:0000313" key="14">
    <source>
        <dbReference type="Proteomes" id="UP000622890"/>
    </source>
</evidence>
<dbReference type="Gene3D" id="3.10.50.40">
    <property type="match status" value="1"/>
</dbReference>
<evidence type="ECO:0000256" key="2">
    <source>
        <dbReference type="ARBA" id="ARBA00022475"/>
    </source>
</evidence>
<dbReference type="EMBL" id="JAEPBG010000005">
    <property type="protein sequence ID" value="MBK4735775.1"/>
    <property type="molecule type" value="Genomic_DNA"/>
</dbReference>
<evidence type="ECO:0000256" key="10">
    <source>
        <dbReference type="ARBA" id="ARBA00042775"/>
    </source>
</evidence>
<name>A0A934W705_9BURK</name>
<evidence type="ECO:0000256" key="8">
    <source>
        <dbReference type="ARBA" id="ARBA00038408"/>
    </source>
</evidence>
<keyword evidence="5" id="KW-1133">Transmembrane helix</keyword>
<dbReference type="AlphaFoldDB" id="A0A934W705"/>
<dbReference type="RefSeq" id="WP_200592544.1">
    <property type="nucleotide sequence ID" value="NZ_JAEPBG010000005.1"/>
</dbReference>
<reference evidence="13" key="1">
    <citation type="submission" date="2021-01" db="EMBL/GenBank/DDBJ databases">
        <title>Genome sequence of strain Noviherbaspirillum sp. DKR-6.</title>
        <authorList>
            <person name="Chaudhary D.K."/>
        </authorList>
    </citation>
    <scope>NUCLEOTIDE SEQUENCE</scope>
    <source>
        <strain evidence="13">DKR-6</strain>
    </source>
</reference>
<evidence type="ECO:0000259" key="12">
    <source>
        <dbReference type="PROSITE" id="PS50198"/>
    </source>
</evidence>
<dbReference type="InterPro" id="IPR052029">
    <property type="entry name" value="PpiD_chaperone"/>
</dbReference>
<comment type="caution">
    <text evidence="13">The sequence shown here is derived from an EMBL/GenBank/DDBJ whole genome shotgun (WGS) entry which is preliminary data.</text>
</comment>
<evidence type="ECO:0000256" key="4">
    <source>
        <dbReference type="ARBA" id="ARBA00022692"/>
    </source>
</evidence>
<feature type="domain" description="PpiC" evidence="12">
    <location>
        <begin position="266"/>
        <end position="369"/>
    </location>
</feature>
<gene>
    <name evidence="13" type="ORF">JJB74_14220</name>
</gene>
<evidence type="ECO:0000256" key="5">
    <source>
        <dbReference type="ARBA" id="ARBA00022989"/>
    </source>
</evidence>
<evidence type="ECO:0000256" key="11">
    <source>
        <dbReference type="PROSITE-ProRule" id="PRU00278"/>
    </source>
</evidence>
<evidence type="ECO:0000256" key="3">
    <source>
        <dbReference type="ARBA" id="ARBA00022519"/>
    </source>
</evidence>
<dbReference type="PANTHER" id="PTHR47529">
    <property type="entry name" value="PEPTIDYL-PROLYL CIS-TRANS ISOMERASE D"/>
    <property type="match status" value="1"/>
</dbReference>
<dbReference type="SUPFAM" id="SSF109998">
    <property type="entry name" value="Triger factor/SurA peptide-binding domain-like"/>
    <property type="match status" value="1"/>
</dbReference>
<dbReference type="InterPro" id="IPR000297">
    <property type="entry name" value="PPIase_PpiC"/>
</dbReference>
<dbReference type="Pfam" id="PF13624">
    <property type="entry name" value="SurA_N_3"/>
    <property type="match status" value="1"/>
</dbReference>
<dbReference type="PROSITE" id="PS50198">
    <property type="entry name" value="PPIC_PPIASE_2"/>
    <property type="match status" value="1"/>
</dbReference>
<dbReference type="InterPro" id="IPR027304">
    <property type="entry name" value="Trigger_fact/SurA_dom_sf"/>
</dbReference>
<dbReference type="GO" id="GO:0005886">
    <property type="term" value="C:plasma membrane"/>
    <property type="evidence" value="ECO:0007669"/>
    <property type="project" value="UniProtKB-SubCell"/>
</dbReference>
<evidence type="ECO:0000256" key="1">
    <source>
        <dbReference type="ARBA" id="ARBA00004382"/>
    </source>
</evidence>
<comment type="similarity">
    <text evidence="8">Belongs to the PpiD chaperone family.</text>
</comment>
<evidence type="ECO:0000256" key="7">
    <source>
        <dbReference type="ARBA" id="ARBA00023186"/>
    </source>
</evidence>